<dbReference type="CDD" id="cd02961">
    <property type="entry name" value="PDI_a_family"/>
    <property type="match status" value="1"/>
</dbReference>
<feature type="signal peptide" evidence="2">
    <location>
        <begin position="1"/>
        <end position="19"/>
    </location>
</feature>
<dbReference type="PANTHER" id="PTHR19991:SF2">
    <property type="entry name" value="GH08893P"/>
    <property type="match status" value="1"/>
</dbReference>
<evidence type="ECO:0000256" key="2">
    <source>
        <dbReference type="SAM" id="SignalP"/>
    </source>
</evidence>
<dbReference type="InterPro" id="IPR036249">
    <property type="entry name" value="Thioredoxin-like_sf"/>
</dbReference>
<keyword evidence="2" id="KW-0732">Signal</keyword>
<keyword evidence="1" id="KW-0812">Transmembrane</keyword>
<dbReference type="AlphaFoldDB" id="A0A6M2DWL0"/>
<evidence type="ECO:0000313" key="4">
    <source>
        <dbReference type="EMBL" id="NOV50745.1"/>
    </source>
</evidence>
<proteinExistence type="predicted"/>
<feature type="domain" description="Thioredoxin" evidence="3">
    <location>
        <begin position="127"/>
        <end position="215"/>
    </location>
</feature>
<sequence>MISFKRLLLLILLLKYVIASQLETVNDDSLVELIKNEKYVVVLFSNDKCKQCDEIEKELVNIRDDLVESLGSWVVKSMNSQLVRLYDPTKEPAIVFFRHGVPLLYEGTIHEDEILHYFMDNKDPLVKELADDSFEHLTQAATGATTGDWLVMFYSTECVDCQRLGARWEAVAAKIKSRVNVARVNKATSGAATARRFGVHKVPSFLLFHQGKMYRYNLPKQDIKSFVSFAQEWYKNAKAETVPLPKAPFDDLVAWVVEMIRDVVDQFNKLIDQYPWLLYVVFGVAAFTTIGFSLVLITAVISKFKASKPAAKKKQK</sequence>
<evidence type="ECO:0000259" key="3">
    <source>
        <dbReference type="Pfam" id="PF00085"/>
    </source>
</evidence>
<accession>A0A6M2DWL0</accession>
<organism evidence="4">
    <name type="scientific">Xenopsylla cheopis</name>
    <name type="common">Oriental rat flea</name>
    <name type="synonym">Pulex cheopis</name>
    <dbReference type="NCBI Taxonomy" id="163159"/>
    <lineage>
        <taxon>Eukaryota</taxon>
        <taxon>Metazoa</taxon>
        <taxon>Ecdysozoa</taxon>
        <taxon>Arthropoda</taxon>
        <taxon>Hexapoda</taxon>
        <taxon>Insecta</taxon>
        <taxon>Pterygota</taxon>
        <taxon>Neoptera</taxon>
        <taxon>Endopterygota</taxon>
        <taxon>Siphonaptera</taxon>
        <taxon>Pulicidae</taxon>
        <taxon>Xenopsyllinae</taxon>
        <taxon>Xenopsylla</taxon>
    </lineage>
</organism>
<dbReference type="InterPro" id="IPR013766">
    <property type="entry name" value="Thioredoxin_domain"/>
</dbReference>
<dbReference type="SUPFAM" id="SSF52833">
    <property type="entry name" value="Thioredoxin-like"/>
    <property type="match status" value="2"/>
</dbReference>
<dbReference type="Pfam" id="PF00085">
    <property type="entry name" value="Thioredoxin"/>
    <property type="match status" value="1"/>
</dbReference>
<name>A0A6M2DWL0_XENCH</name>
<dbReference type="PANTHER" id="PTHR19991">
    <property type="entry name" value="L 2 01289"/>
    <property type="match status" value="1"/>
</dbReference>
<feature type="chain" id="PRO_5027100468" evidence="2">
    <location>
        <begin position="20"/>
        <end position="316"/>
    </location>
</feature>
<reference evidence="4" key="1">
    <citation type="submission" date="2020-03" db="EMBL/GenBank/DDBJ databases">
        <title>Transcriptomic Profiling of the Digestive Tract of the Rat Flea, Xenopsylla cheopis, Following Blood Feeding and Infection with Yersinia pestis.</title>
        <authorList>
            <person name="Bland D.M."/>
            <person name="Martens C.A."/>
            <person name="Virtaneva K."/>
            <person name="Kanakabandi K."/>
            <person name="Long D."/>
            <person name="Rosenke R."/>
            <person name="Saturday G.A."/>
            <person name="Hoyt F.H."/>
            <person name="Bruno D.P."/>
            <person name="Ribeiro J.M.C."/>
            <person name="Hinnebusch J."/>
        </authorList>
    </citation>
    <scope>NUCLEOTIDE SEQUENCE</scope>
</reference>
<evidence type="ECO:0000256" key="1">
    <source>
        <dbReference type="SAM" id="Phobius"/>
    </source>
</evidence>
<keyword evidence="1" id="KW-0472">Membrane</keyword>
<feature type="transmembrane region" description="Helical" evidence="1">
    <location>
        <begin position="276"/>
        <end position="304"/>
    </location>
</feature>
<protein>
    <submittedName>
        <fullName evidence="4">Putative thioredoxin domain-containing protein</fullName>
    </submittedName>
</protein>
<dbReference type="Gene3D" id="3.40.30.10">
    <property type="entry name" value="Glutaredoxin"/>
    <property type="match status" value="2"/>
</dbReference>
<dbReference type="EMBL" id="GIIL01007019">
    <property type="protein sequence ID" value="NOV50745.1"/>
    <property type="molecule type" value="Transcribed_RNA"/>
</dbReference>
<keyword evidence="1" id="KW-1133">Transmembrane helix</keyword>